<keyword evidence="1" id="KW-0472">Membrane</keyword>
<sequence>MTAEATRESWAWVKVLLAAWLVAWLGSFTALWIEPTEELGLSGNWNRLRVLMLWQAVATVLAMLCALQAPLLPRGSRRRRAAYFPLGVLVITVAVASLMALWVGLS</sequence>
<evidence type="ECO:0000256" key="1">
    <source>
        <dbReference type="SAM" id="Phobius"/>
    </source>
</evidence>
<feature type="transmembrane region" description="Helical" evidence="1">
    <location>
        <begin position="84"/>
        <end position="105"/>
    </location>
</feature>
<evidence type="ECO:0008006" key="4">
    <source>
        <dbReference type="Google" id="ProtNLM"/>
    </source>
</evidence>
<feature type="transmembrane region" description="Helical" evidence="1">
    <location>
        <begin position="53"/>
        <end position="72"/>
    </location>
</feature>
<dbReference type="Proteomes" id="UP001595632">
    <property type="component" value="Unassembled WGS sequence"/>
</dbReference>
<name>A0ABV7GSD0_9RHOB</name>
<keyword evidence="1" id="KW-1133">Transmembrane helix</keyword>
<protein>
    <recommendedName>
        <fullName evidence="4">DUF4149 domain-containing protein</fullName>
    </recommendedName>
</protein>
<reference evidence="3" key="1">
    <citation type="journal article" date="2019" name="Int. J. Syst. Evol. Microbiol.">
        <title>The Global Catalogue of Microorganisms (GCM) 10K type strain sequencing project: providing services to taxonomists for standard genome sequencing and annotation.</title>
        <authorList>
            <consortium name="The Broad Institute Genomics Platform"/>
            <consortium name="The Broad Institute Genome Sequencing Center for Infectious Disease"/>
            <person name="Wu L."/>
            <person name="Ma J."/>
        </authorList>
    </citation>
    <scope>NUCLEOTIDE SEQUENCE [LARGE SCALE GENOMIC DNA]</scope>
    <source>
        <strain evidence="3">KCTC 52366</strain>
    </source>
</reference>
<accession>A0ABV7GSD0</accession>
<organism evidence="2 3">
    <name type="scientific">Psychromarinibacter halotolerans</name>
    <dbReference type="NCBI Taxonomy" id="1775175"/>
    <lineage>
        <taxon>Bacteria</taxon>
        <taxon>Pseudomonadati</taxon>
        <taxon>Pseudomonadota</taxon>
        <taxon>Alphaproteobacteria</taxon>
        <taxon>Rhodobacterales</taxon>
        <taxon>Paracoccaceae</taxon>
        <taxon>Psychromarinibacter</taxon>
    </lineage>
</organism>
<keyword evidence="1" id="KW-0812">Transmembrane</keyword>
<keyword evidence="3" id="KW-1185">Reference proteome</keyword>
<feature type="transmembrane region" description="Helical" evidence="1">
    <location>
        <begin position="12"/>
        <end position="33"/>
    </location>
</feature>
<comment type="caution">
    <text evidence="2">The sequence shown here is derived from an EMBL/GenBank/DDBJ whole genome shotgun (WGS) entry which is preliminary data.</text>
</comment>
<gene>
    <name evidence="2" type="ORF">ACFOGP_07010</name>
</gene>
<evidence type="ECO:0000313" key="2">
    <source>
        <dbReference type="EMBL" id="MFC3142451.1"/>
    </source>
</evidence>
<dbReference type="EMBL" id="JBHRTB010000010">
    <property type="protein sequence ID" value="MFC3142451.1"/>
    <property type="molecule type" value="Genomic_DNA"/>
</dbReference>
<proteinExistence type="predicted"/>
<evidence type="ECO:0000313" key="3">
    <source>
        <dbReference type="Proteomes" id="UP001595632"/>
    </source>
</evidence>
<dbReference type="RefSeq" id="WP_275635029.1">
    <property type="nucleotide sequence ID" value="NZ_JARGYD010000017.1"/>
</dbReference>